<protein>
    <submittedName>
        <fullName evidence="2">Uncharacterized protein</fullName>
    </submittedName>
</protein>
<gene>
    <name evidence="2" type="ORF">CHYS00102_LOCUS21078</name>
</gene>
<evidence type="ECO:0000256" key="1">
    <source>
        <dbReference type="SAM" id="MobiDB-lite"/>
    </source>
</evidence>
<accession>A0A7S1BQW5</accession>
<dbReference type="AlphaFoldDB" id="A0A7S1BQW5"/>
<reference evidence="2" key="1">
    <citation type="submission" date="2021-01" db="EMBL/GenBank/DDBJ databases">
        <authorList>
            <person name="Corre E."/>
            <person name="Pelletier E."/>
            <person name="Niang G."/>
            <person name="Scheremetjew M."/>
            <person name="Finn R."/>
            <person name="Kale V."/>
            <person name="Holt S."/>
            <person name="Cochrane G."/>
            <person name="Meng A."/>
            <person name="Brown T."/>
            <person name="Cohen L."/>
        </authorList>
    </citation>
    <scope>NUCLEOTIDE SEQUENCE</scope>
    <source>
        <strain evidence="2">308</strain>
    </source>
</reference>
<evidence type="ECO:0000313" key="2">
    <source>
        <dbReference type="EMBL" id="CAD8893866.1"/>
    </source>
</evidence>
<feature type="region of interest" description="Disordered" evidence="1">
    <location>
        <begin position="32"/>
        <end position="75"/>
    </location>
</feature>
<name>A0A7S1BQW5_9STRA</name>
<organism evidence="2">
    <name type="scientific">Corethron hystrix</name>
    <dbReference type="NCBI Taxonomy" id="216773"/>
    <lineage>
        <taxon>Eukaryota</taxon>
        <taxon>Sar</taxon>
        <taxon>Stramenopiles</taxon>
        <taxon>Ochrophyta</taxon>
        <taxon>Bacillariophyta</taxon>
        <taxon>Coscinodiscophyceae</taxon>
        <taxon>Corethrophycidae</taxon>
        <taxon>Corethrales</taxon>
        <taxon>Corethraceae</taxon>
        <taxon>Corethron</taxon>
    </lineage>
</organism>
<proteinExistence type="predicted"/>
<dbReference type="EMBL" id="HBFR01028980">
    <property type="protein sequence ID" value="CAD8893866.1"/>
    <property type="molecule type" value="Transcribed_RNA"/>
</dbReference>
<sequence length="175" mass="19240">MQGCITKAGEACVCFFHLSRSWKIVEGGPQAMGRDDIGRTQNAKRGGGDFRQLPDGIGAGAPQHINRGMDNTKGPELVEVKPMGIGGLEGAAWMNERGEGWGKLRTSELEEAEVEVRFTMPCADLPPPMLLEGETQVIEDEVQAKDTEVRVGVLEKNKDMLEDYEDNLEEYMSVL</sequence>